<protein>
    <recommendedName>
        <fullName evidence="3">A-factor biosynthesis hotdog domain protein</fullName>
    </recommendedName>
</protein>
<dbReference type="AlphaFoldDB" id="A0A161IEI5"/>
<evidence type="ECO:0000313" key="1">
    <source>
        <dbReference type="EMBL" id="ANC31777.1"/>
    </source>
</evidence>
<dbReference type="Proteomes" id="UP000076794">
    <property type="component" value="Chromosome"/>
</dbReference>
<gene>
    <name evidence="1" type="ORF">I598_2237</name>
</gene>
<proteinExistence type="predicted"/>
<keyword evidence="2" id="KW-1185">Reference proteome</keyword>
<organism evidence="1 2">
    <name type="scientific">Isoptericola dokdonensis DS-3</name>
    <dbReference type="NCBI Taxonomy" id="1300344"/>
    <lineage>
        <taxon>Bacteria</taxon>
        <taxon>Bacillati</taxon>
        <taxon>Actinomycetota</taxon>
        <taxon>Actinomycetes</taxon>
        <taxon>Micrococcales</taxon>
        <taxon>Promicromonosporaceae</taxon>
        <taxon>Isoptericola</taxon>
    </lineage>
</organism>
<sequence>MTTTSGGTDQQGHVELGGVTATGTDTWRVAVRVPAMAHLPREAGLPVLHGLDLVRRLGQLVANRCLGVPGDHELVVSRMDFHRTGRPLRLPPAGSIGASAFVHVHDLQERRGTVRAFDASMVLRVGSQEVAHGGGAARCLDPTTYTLLRRDTPAAPPRHDVEHLLDVRRRGDRLLAQVGWDAADPLMSARSDRISALALAAGALRAAQVLRPGRDVTGVSLSLDRFVDCAPPPDLLAHAAQDAVEVSVLARRTVAARSTVRLAPAREPAGPVRDLLRGP</sequence>
<dbReference type="OrthoDB" id="5076479at2"/>
<dbReference type="KEGG" id="ido:I598_2237"/>
<evidence type="ECO:0008006" key="3">
    <source>
        <dbReference type="Google" id="ProtNLM"/>
    </source>
</evidence>
<evidence type="ECO:0000313" key="2">
    <source>
        <dbReference type="Proteomes" id="UP000076794"/>
    </source>
</evidence>
<dbReference type="EMBL" id="CP014209">
    <property type="protein sequence ID" value="ANC31777.1"/>
    <property type="molecule type" value="Genomic_DNA"/>
</dbReference>
<reference evidence="1 2" key="1">
    <citation type="submission" date="2016-01" db="EMBL/GenBank/DDBJ databases">
        <title>Complete genome sequence of a soil Actinobacterium, Isoptericola dokdonensis DS-3.</title>
        <authorList>
            <person name="Kwon S.-K."/>
            <person name="Kim J.F."/>
        </authorList>
    </citation>
    <scope>NUCLEOTIDE SEQUENCE [LARGE SCALE GENOMIC DNA]</scope>
    <source>
        <strain evidence="1 2">DS-3</strain>
    </source>
</reference>
<name>A0A161IEI5_9MICO</name>
<dbReference type="STRING" id="1300344.I598_2237"/>
<dbReference type="RefSeq" id="WP_068203012.1">
    <property type="nucleotide sequence ID" value="NZ_CP014209.1"/>
</dbReference>
<accession>A0A161IEI5</accession>
<dbReference type="PATRIC" id="fig|1300344.3.peg.2246"/>